<keyword evidence="1" id="KW-0472">Membrane</keyword>
<feature type="transmembrane region" description="Helical" evidence="1">
    <location>
        <begin position="71"/>
        <end position="92"/>
    </location>
</feature>
<organism evidence="2 3">
    <name type="scientific">Dovyalis caffra</name>
    <dbReference type="NCBI Taxonomy" id="77055"/>
    <lineage>
        <taxon>Eukaryota</taxon>
        <taxon>Viridiplantae</taxon>
        <taxon>Streptophyta</taxon>
        <taxon>Embryophyta</taxon>
        <taxon>Tracheophyta</taxon>
        <taxon>Spermatophyta</taxon>
        <taxon>Magnoliopsida</taxon>
        <taxon>eudicotyledons</taxon>
        <taxon>Gunneridae</taxon>
        <taxon>Pentapetalae</taxon>
        <taxon>rosids</taxon>
        <taxon>fabids</taxon>
        <taxon>Malpighiales</taxon>
        <taxon>Salicaceae</taxon>
        <taxon>Flacourtieae</taxon>
        <taxon>Dovyalis</taxon>
    </lineage>
</organism>
<evidence type="ECO:0000313" key="3">
    <source>
        <dbReference type="Proteomes" id="UP001314170"/>
    </source>
</evidence>
<sequence>MRGGSQKVPHLLLEMQHWLKTYLTLESHSLSLSSEQSESFHLKMWDSNFYVHFNKVLDKTINQLEVKILELSIPLLLVLFLSLFLASLGLPFQGKKWLALLTPKIKEAPFYQAYWINLIGSELLEEAEDRVGLHDGVGFKEVAHLGVMEMV</sequence>
<dbReference type="EMBL" id="CAWUPB010001108">
    <property type="protein sequence ID" value="CAK7337869.1"/>
    <property type="molecule type" value="Genomic_DNA"/>
</dbReference>
<dbReference type="AlphaFoldDB" id="A0AAV1RRG4"/>
<evidence type="ECO:0000256" key="1">
    <source>
        <dbReference type="SAM" id="Phobius"/>
    </source>
</evidence>
<comment type="caution">
    <text evidence="2">The sequence shown here is derived from an EMBL/GenBank/DDBJ whole genome shotgun (WGS) entry which is preliminary data.</text>
</comment>
<dbReference type="Proteomes" id="UP001314170">
    <property type="component" value="Unassembled WGS sequence"/>
</dbReference>
<keyword evidence="1" id="KW-1133">Transmembrane helix</keyword>
<accession>A0AAV1RRG4</accession>
<name>A0AAV1RRG4_9ROSI</name>
<protein>
    <submittedName>
        <fullName evidence="2">Uncharacterized protein</fullName>
    </submittedName>
</protein>
<keyword evidence="3" id="KW-1185">Reference proteome</keyword>
<evidence type="ECO:0000313" key="2">
    <source>
        <dbReference type="EMBL" id="CAK7337869.1"/>
    </source>
</evidence>
<reference evidence="2 3" key="1">
    <citation type="submission" date="2024-01" db="EMBL/GenBank/DDBJ databases">
        <authorList>
            <person name="Waweru B."/>
        </authorList>
    </citation>
    <scope>NUCLEOTIDE SEQUENCE [LARGE SCALE GENOMIC DNA]</scope>
</reference>
<keyword evidence="1" id="KW-0812">Transmembrane</keyword>
<proteinExistence type="predicted"/>
<gene>
    <name evidence="2" type="ORF">DCAF_LOCUS12908</name>
</gene>